<reference evidence="1 2" key="1">
    <citation type="submission" date="2017-08" db="EMBL/GenBank/DDBJ databases">
        <title>Infants hospitalized years apart are colonized by the same room-sourced microbial strains.</title>
        <authorList>
            <person name="Brooks B."/>
            <person name="Olm M.R."/>
            <person name="Firek B.A."/>
            <person name="Baker R."/>
            <person name="Thomas B.C."/>
            <person name="Morowitz M.J."/>
            <person name="Banfield J.F."/>
        </authorList>
    </citation>
    <scope>NUCLEOTIDE SEQUENCE [LARGE SCALE GENOMIC DNA]</scope>
    <source>
        <strain evidence="1">S2_009_000_R2_73</strain>
    </source>
</reference>
<accession>A0A2W5EXT6</accession>
<organism evidence="1 2">
    <name type="scientific">Agrobacterium fabrum</name>
    <dbReference type="NCBI Taxonomy" id="1176649"/>
    <lineage>
        <taxon>Bacteria</taxon>
        <taxon>Pseudomonadati</taxon>
        <taxon>Pseudomonadota</taxon>
        <taxon>Alphaproteobacteria</taxon>
        <taxon>Hyphomicrobiales</taxon>
        <taxon>Rhizobiaceae</taxon>
        <taxon>Rhizobium/Agrobacterium group</taxon>
        <taxon>Agrobacterium</taxon>
        <taxon>Agrobacterium tumefaciens complex</taxon>
    </lineage>
</organism>
<dbReference type="EMBL" id="QFOL01000285">
    <property type="protein sequence ID" value="PZP46160.1"/>
    <property type="molecule type" value="Genomic_DNA"/>
</dbReference>
<comment type="caution">
    <text evidence="1">The sequence shown here is derived from an EMBL/GenBank/DDBJ whole genome shotgun (WGS) entry which is preliminary data.</text>
</comment>
<evidence type="ECO:0000313" key="2">
    <source>
        <dbReference type="Proteomes" id="UP000249769"/>
    </source>
</evidence>
<name>A0A2W5EXT6_9HYPH</name>
<protein>
    <submittedName>
        <fullName evidence="1">Uncharacterized protein</fullName>
    </submittedName>
</protein>
<sequence length="24" mass="2798">MIRELLRKNDNFGAKSLAFGIRTF</sequence>
<dbReference type="AlphaFoldDB" id="A0A2W5EXT6"/>
<proteinExistence type="predicted"/>
<dbReference type="Proteomes" id="UP000249769">
    <property type="component" value="Unassembled WGS sequence"/>
</dbReference>
<evidence type="ECO:0000313" key="1">
    <source>
        <dbReference type="EMBL" id="PZP46160.1"/>
    </source>
</evidence>
<gene>
    <name evidence="1" type="ORF">DI595_18105</name>
</gene>